<keyword evidence="1" id="KW-1133">Transmembrane helix</keyword>
<accession>A0A1Y1Y2Z4</accession>
<feature type="transmembrane region" description="Helical" evidence="1">
    <location>
        <begin position="37"/>
        <end position="58"/>
    </location>
</feature>
<dbReference type="InParanoid" id="A0A1Y1Y2Z4"/>
<name>A0A1Y1Y2Z4_9FUNG</name>
<dbReference type="Proteomes" id="UP000193498">
    <property type="component" value="Unassembled WGS sequence"/>
</dbReference>
<gene>
    <name evidence="2" type="ORF">K493DRAFT_303596</name>
</gene>
<feature type="transmembrane region" description="Helical" evidence="1">
    <location>
        <begin position="79"/>
        <end position="101"/>
    </location>
</feature>
<keyword evidence="1" id="KW-0472">Membrane</keyword>
<keyword evidence="3" id="KW-1185">Reference proteome</keyword>
<feature type="transmembrane region" description="Helical" evidence="1">
    <location>
        <begin position="430"/>
        <end position="451"/>
    </location>
</feature>
<dbReference type="EMBL" id="MCFE01000292">
    <property type="protein sequence ID" value="ORX92086.1"/>
    <property type="molecule type" value="Genomic_DNA"/>
</dbReference>
<evidence type="ECO:0000256" key="1">
    <source>
        <dbReference type="SAM" id="Phobius"/>
    </source>
</evidence>
<sequence>MVYYTSCKVLSQSRSPVLAQCEVPFGTITMGEEWSRVVVAIVSVAQPMGVTVVGLALWRLWWLNRRKKFNTRRYYGPSWAIATAMTHMPGLMTLFGSLLKIREFGVKKATVTLIWMLLLVGVVVPLLSLLWSLFVIKVDDVPYKLEHTINVKLDNLPLSEAVKSRAPLLMSMGRVVYGEKPLLGIDLLKDYTMGMEAAEIIPVESHWRWWKVQVLPKEKSCMISTAAFSKKQPAAVSVVNFGSITNDILSEEVSTKCSTLEPTLSFLGSRELIDDNSPVSSETIKSLQSPDIKDNWCHIQYSCQIKVHILRGEILTDSKGEVTWGNYSGTYDYTDIHKTVSAISGAAKISAYRLDEWLEVAWNETWQNKAVQVVKEAAITKYAMYISLGKYKSAYETLQQTLREFTREATLQQPQVAVVRINGRTKKIQVRWIAGLAWLIVMVISAGIFAMSSKRLRSDILLQQVLDSWKVIARVAVILEETNLGNFSEAKTYYNWPSSVSCDDEIANTLHNPDGRSIR</sequence>
<organism evidence="2 3">
    <name type="scientific">Basidiobolus meristosporus CBS 931.73</name>
    <dbReference type="NCBI Taxonomy" id="1314790"/>
    <lineage>
        <taxon>Eukaryota</taxon>
        <taxon>Fungi</taxon>
        <taxon>Fungi incertae sedis</taxon>
        <taxon>Zoopagomycota</taxon>
        <taxon>Entomophthoromycotina</taxon>
        <taxon>Basidiobolomycetes</taxon>
        <taxon>Basidiobolales</taxon>
        <taxon>Basidiobolaceae</taxon>
        <taxon>Basidiobolus</taxon>
    </lineage>
</organism>
<protein>
    <submittedName>
        <fullName evidence="2">Uncharacterized protein</fullName>
    </submittedName>
</protein>
<dbReference type="AlphaFoldDB" id="A0A1Y1Y2Z4"/>
<proteinExistence type="predicted"/>
<keyword evidence="1" id="KW-0812">Transmembrane</keyword>
<comment type="caution">
    <text evidence="2">The sequence shown here is derived from an EMBL/GenBank/DDBJ whole genome shotgun (WGS) entry which is preliminary data.</text>
</comment>
<feature type="transmembrane region" description="Helical" evidence="1">
    <location>
        <begin position="113"/>
        <end position="136"/>
    </location>
</feature>
<evidence type="ECO:0000313" key="2">
    <source>
        <dbReference type="EMBL" id="ORX92086.1"/>
    </source>
</evidence>
<reference evidence="2 3" key="1">
    <citation type="submission" date="2016-07" db="EMBL/GenBank/DDBJ databases">
        <title>Pervasive Adenine N6-methylation of Active Genes in Fungi.</title>
        <authorList>
            <consortium name="DOE Joint Genome Institute"/>
            <person name="Mondo S.J."/>
            <person name="Dannebaum R.O."/>
            <person name="Kuo R.C."/>
            <person name="Labutti K."/>
            <person name="Haridas S."/>
            <person name="Kuo A."/>
            <person name="Salamov A."/>
            <person name="Ahrendt S.R."/>
            <person name="Lipzen A."/>
            <person name="Sullivan W."/>
            <person name="Andreopoulos W.B."/>
            <person name="Clum A."/>
            <person name="Lindquist E."/>
            <person name="Daum C."/>
            <person name="Ramamoorthy G.K."/>
            <person name="Gryganskyi A."/>
            <person name="Culley D."/>
            <person name="Magnuson J.K."/>
            <person name="James T.Y."/>
            <person name="O'Malley M.A."/>
            <person name="Stajich J.E."/>
            <person name="Spatafora J.W."/>
            <person name="Visel A."/>
            <person name="Grigoriev I.V."/>
        </authorList>
    </citation>
    <scope>NUCLEOTIDE SEQUENCE [LARGE SCALE GENOMIC DNA]</scope>
    <source>
        <strain evidence="2 3">CBS 931.73</strain>
    </source>
</reference>
<evidence type="ECO:0000313" key="3">
    <source>
        <dbReference type="Proteomes" id="UP000193498"/>
    </source>
</evidence>